<proteinExistence type="predicted"/>
<dbReference type="EMBL" id="LSBJ02000012">
    <property type="protein sequence ID" value="OAQ58996.1"/>
    <property type="molecule type" value="Genomic_DNA"/>
</dbReference>
<comment type="caution">
    <text evidence="2">The sequence shown here is derived from an EMBL/GenBank/DDBJ whole genome shotgun (WGS) entry which is preliminary data.</text>
</comment>
<keyword evidence="3" id="KW-1185">Reference proteome</keyword>
<evidence type="ECO:0000313" key="3">
    <source>
        <dbReference type="Proteomes" id="UP000078397"/>
    </source>
</evidence>
<dbReference type="Proteomes" id="UP000078397">
    <property type="component" value="Unassembled WGS sequence"/>
</dbReference>
<dbReference type="RefSeq" id="XP_018137076.1">
    <property type="nucleotide sequence ID" value="XM_018289665.1"/>
</dbReference>
<sequence>MTSSDIQREYLNKLSTAEFCKLLEPCIRLRIENGEDISHLLRAVTRTKPVPVLATPVATPTANVEDDNDGTANLDDHSTIGVKDPRRKRSKRRRVEEPSDDGLTDTQRRITVKPREDLKNFWSLCMTLRGRLRPKNSTPSELPRVRQLPELIENAQEDLKRDGAYKKLHSLKWRCLLMEVATMYANKQPDENEIRRIWTLSSPKKSHAGRDVTIDWLTGQLYNLENFYTLDAKDWRRQKVEYWLRIGCPALTLVNHCGFAALVAPGMRISQAGLRASTAGDFETPFVKHLINVFGGFKNDLSAMSLIMEDWVTTGVPPEQYLNIEYLTESNVHSQTNVSLTYWAQLAYPAGQTCHSLQAINFSSFEVNMESLSSSKTRFPAPLANIWPTAQDAVSSLHCRNATKQVPSQTTTPTTSELESCGGGTPHCGQPAACSTETPLDEFDYDSWLVPDWAD</sequence>
<organism evidence="2 3">
    <name type="scientific">Pochonia chlamydosporia 170</name>
    <dbReference type="NCBI Taxonomy" id="1380566"/>
    <lineage>
        <taxon>Eukaryota</taxon>
        <taxon>Fungi</taxon>
        <taxon>Dikarya</taxon>
        <taxon>Ascomycota</taxon>
        <taxon>Pezizomycotina</taxon>
        <taxon>Sordariomycetes</taxon>
        <taxon>Hypocreomycetidae</taxon>
        <taxon>Hypocreales</taxon>
        <taxon>Clavicipitaceae</taxon>
        <taxon>Pochonia</taxon>
    </lineage>
</organism>
<protein>
    <submittedName>
        <fullName evidence="2">Uncharacterized protein</fullName>
    </submittedName>
</protein>
<accession>A0A179F0N1</accession>
<dbReference type="GeneID" id="28853659"/>
<gene>
    <name evidence="2" type="ORF">VFPPC_11491</name>
</gene>
<name>A0A179F0N1_METCM</name>
<dbReference type="AlphaFoldDB" id="A0A179F0N1"/>
<reference evidence="2 3" key="1">
    <citation type="journal article" date="2016" name="PLoS Pathog.">
        <title>Biosynthesis of antibiotic leucinostatins in bio-control fungus Purpureocillium lilacinum and their inhibition on phytophthora revealed by genome mining.</title>
        <authorList>
            <person name="Wang G."/>
            <person name="Liu Z."/>
            <person name="Lin R."/>
            <person name="Li E."/>
            <person name="Mao Z."/>
            <person name="Ling J."/>
            <person name="Yang Y."/>
            <person name="Yin W.B."/>
            <person name="Xie B."/>
        </authorList>
    </citation>
    <scope>NUCLEOTIDE SEQUENCE [LARGE SCALE GENOMIC DNA]</scope>
    <source>
        <strain evidence="2">170</strain>
    </source>
</reference>
<evidence type="ECO:0000256" key="1">
    <source>
        <dbReference type="SAM" id="MobiDB-lite"/>
    </source>
</evidence>
<evidence type="ECO:0000313" key="2">
    <source>
        <dbReference type="EMBL" id="OAQ58996.1"/>
    </source>
</evidence>
<dbReference type="KEGG" id="pchm:VFPPC_11491"/>
<feature type="region of interest" description="Disordered" evidence="1">
    <location>
        <begin position="404"/>
        <end position="423"/>
    </location>
</feature>
<feature type="region of interest" description="Disordered" evidence="1">
    <location>
        <begin position="59"/>
        <end position="109"/>
    </location>
</feature>
<feature type="compositionally biased region" description="Low complexity" evidence="1">
    <location>
        <begin position="404"/>
        <end position="416"/>
    </location>
</feature>